<evidence type="ECO:0000313" key="1">
    <source>
        <dbReference type="EMBL" id="GBN23020.1"/>
    </source>
</evidence>
<name>A0A4Y2M9G4_ARAVE</name>
<gene>
    <name evidence="1" type="ORF">AVEN_171578_1</name>
</gene>
<protein>
    <submittedName>
        <fullName evidence="1">Uncharacterized protein</fullName>
    </submittedName>
</protein>
<dbReference type="EMBL" id="BGPR01006935">
    <property type="protein sequence ID" value="GBN23020.1"/>
    <property type="molecule type" value="Genomic_DNA"/>
</dbReference>
<dbReference type="Proteomes" id="UP000499080">
    <property type="component" value="Unassembled WGS sequence"/>
</dbReference>
<reference evidence="1 2" key="1">
    <citation type="journal article" date="2019" name="Sci. Rep.">
        <title>Orb-weaving spider Araneus ventricosus genome elucidates the spidroin gene catalogue.</title>
        <authorList>
            <person name="Kono N."/>
            <person name="Nakamura H."/>
            <person name="Ohtoshi R."/>
            <person name="Moran D.A.P."/>
            <person name="Shinohara A."/>
            <person name="Yoshida Y."/>
            <person name="Fujiwara M."/>
            <person name="Mori M."/>
            <person name="Tomita M."/>
            <person name="Arakawa K."/>
        </authorList>
    </citation>
    <scope>NUCLEOTIDE SEQUENCE [LARGE SCALE GENOMIC DNA]</scope>
</reference>
<evidence type="ECO:0000313" key="2">
    <source>
        <dbReference type="Proteomes" id="UP000499080"/>
    </source>
</evidence>
<comment type="caution">
    <text evidence="1">The sequence shown here is derived from an EMBL/GenBank/DDBJ whole genome shotgun (WGS) entry which is preliminary data.</text>
</comment>
<keyword evidence="2" id="KW-1185">Reference proteome</keyword>
<sequence length="90" mass="10313">MPSGQNYGVEKTKRLGASRGHCETQAATWSQVIIRGRSNSLPTSLNRQLCRIQNSRDYPNDYSRRCSCQIARRPRPVPQLCLRPTRRSPQ</sequence>
<proteinExistence type="predicted"/>
<dbReference type="AlphaFoldDB" id="A0A4Y2M9G4"/>
<accession>A0A4Y2M9G4</accession>
<organism evidence="1 2">
    <name type="scientific">Araneus ventricosus</name>
    <name type="common">Orbweaver spider</name>
    <name type="synonym">Epeira ventricosa</name>
    <dbReference type="NCBI Taxonomy" id="182803"/>
    <lineage>
        <taxon>Eukaryota</taxon>
        <taxon>Metazoa</taxon>
        <taxon>Ecdysozoa</taxon>
        <taxon>Arthropoda</taxon>
        <taxon>Chelicerata</taxon>
        <taxon>Arachnida</taxon>
        <taxon>Araneae</taxon>
        <taxon>Araneomorphae</taxon>
        <taxon>Entelegynae</taxon>
        <taxon>Araneoidea</taxon>
        <taxon>Araneidae</taxon>
        <taxon>Araneus</taxon>
    </lineage>
</organism>